<keyword evidence="3" id="KW-1185">Reference proteome</keyword>
<name>A0A5E4C892_MARMO</name>
<dbReference type="Proteomes" id="UP000335636">
    <property type="component" value="Unassembled WGS sequence"/>
</dbReference>
<gene>
    <name evidence="2" type="ORF">MONAX_5E003730</name>
</gene>
<feature type="non-terminal residue" evidence="2">
    <location>
        <position position="1"/>
    </location>
</feature>
<reference evidence="2" key="1">
    <citation type="submission" date="2019-04" db="EMBL/GenBank/DDBJ databases">
        <authorList>
            <person name="Alioto T."/>
            <person name="Alioto T."/>
        </authorList>
    </citation>
    <scope>NUCLEOTIDE SEQUENCE [LARGE SCALE GENOMIC DNA]</scope>
</reference>
<proteinExistence type="predicted"/>
<evidence type="ECO:0000313" key="3">
    <source>
        <dbReference type="Proteomes" id="UP000335636"/>
    </source>
</evidence>
<dbReference type="EMBL" id="CABDUW010001022">
    <property type="protein sequence ID" value="VTJ77935.1"/>
    <property type="molecule type" value="Genomic_DNA"/>
</dbReference>
<evidence type="ECO:0000256" key="1">
    <source>
        <dbReference type="SAM" id="MobiDB-lite"/>
    </source>
</evidence>
<feature type="compositionally biased region" description="Pro residues" evidence="1">
    <location>
        <begin position="76"/>
        <end position="85"/>
    </location>
</feature>
<feature type="region of interest" description="Disordered" evidence="1">
    <location>
        <begin position="62"/>
        <end position="104"/>
    </location>
</feature>
<comment type="caution">
    <text evidence="2">The sequence shown here is derived from an EMBL/GenBank/DDBJ whole genome shotgun (WGS) entry which is preliminary data.</text>
</comment>
<evidence type="ECO:0000313" key="2">
    <source>
        <dbReference type="EMBL" id="VTJ77935.1"/>
    </source>
</evidence>
<sequence>GRGRSARSMASNIYWVRQRISRLGQVRPEEEHPLPSPCPALAFSAALSVSAPALLLRLNCHRPAPRSPGPASEPGRPAPPAPPALPRRRAARVLPIPSSFAQPS</sequence>
<dbReference type="AlphaFoldDB" id="A0A5E4C892"/>
<protein>
    <submittedName>
        <fullName evidence="2">Uncharacterized protein</fullName>
    </submittedName>
</protein>
<accession>A0A5E4C892</accession>
<organism evidence="2 3">
    <name type="scientific">Marmota monax</name>
    <name type="common">Woodchuck</name>
    <dbReference type="NCBI Taxonomy" id="9995"/>
    <lineage>
        <taxon>Eukaryota</taxon>
        <taxon>Metazoa</taxon>
        <taxon>Chordata</taxon>
        <taxon>Craniata</taxon>
        <taxon>Vertebrata</taxon>
        <taxon>Euteleostomi</taxon>
        <taxon>Mammalia</taxon>
        <taxon>Eutheria</taxon>
        <taxon>Euarchontoglires</taxon>
        <taxon>Glires</taxon>
        <taxon>Rodentia</taxon>
        <taxon>Sciuromorpha</taxon>
        <taxon>Sciuridae</taxon>
        <taxon>Xerinae</taxon>
        <taxon>Marmotini</taxon>
        <taxon>Marmota</taxon>
    </lineage>
</organism>